<keyword evidence="3" id="KW-1185">Reference proteome</keyword>
<accession>A0A0B1S0B3</accession>
<organism evidence="2 3">
    <name type="scientific">Oesophagostomum dentatum</name>
    <name type="common">Nodular worm</name>
    <dbReference type="NCBI Taxonomy" id="61180"/>
    <lineage>
        <taxon>Eukaryota</taxon>
        <taxon>Metazoa</taxon>
        <taxon>Ecdysozoa</taxon>
        <taxon>Nematoda</taxon>
        <taxon>Chromadorea</taxon>
        <taxon>Rhabditida</taxon>
        <taxon>Rhabditina</taxon>
        <taxon>Rhabditomorpha</taxon>
        <taxon>Strongyloidea</taxon>
        <taxon>Strongylidae</taxon>
        <taxon>Oesophagostomum</taxon>
    </lineage>
</organism>
<reference evidence="2 3" key="1">
    <citation type="submission" date="2014-03" db="EMBL/GenBank/DDBJ databases">
        <title>Draft genome of the hookworm Oesophagostomum dentatum.</title>
        <authorList>
            <person name="Mitreva M."/>
        </authorList>
    </citation>
    <scope>NUCLEOTIDE SEQUENCE [LARGE SCALE GENOMIC DNA]</scope>
    <source>
        <strain evidence="2 3">OD-Hann</strain>
    </source>
</reference>
<keyword evidence="1" id="KW-0732">Signal</keyword>
<gene>
    <name evidence="2" type="ORF">OESDEN_21995</name>
</gene>
<sequence>MNAYAVFVCALLATCIAFAYAKPQCIGPHCQQSFMRRFW</sequence>
<dbReference type="AlphaFoldDB" id="A0A0B1S0B3"/>
<protein>
    <submittedName>
        <fullName evidence="2">Uncharacterized protein</fullName>
    </submittedName>
</protein>
<feature type="chain" id="PRO_5002061266" evidence="1">
    <location>
        <begin position="22"/>
        <end position="39"/>
    </location>
</feature>
<name>A0A0B1S0B3_OESDE</name>
<feature type="signal peptide" evidence="1">
    <location>
        <begin position="1"/>
        <end position="21"/>
    </location>
</feature>
<evidence type="ECO:0000313" key="2">
    <source>
        <dbReference type="EMBL" id="KHJ78384.1"/>
    </source>
</evidence>
<evidence type="ECO:0000313" key="3">
    <source>
        <dbReference type="Proteomes" id="UP000053660"/>
    </source>
</evidence>
<dbReference type="Proteomes" id="UP000053660">
    <property type="component" value="Unassembled WGS sequence"/>
</dbReference>
<dbReference type="EMBL" id="KN609827">
    <property type="protein sequence ID" value="KHJ78384.1"/>
    <property type="molecule type" value="Genomic_DNA"/>
</dbReference>
<evidence type="ECO:0000256" key="1">
    <source>
        <dbReference type="SAM" id="SignalP"/>
    </source>
</evidence>
<proteinExistence type="predicted"/>